<protein>
    <submittedName>
        <fullName evidence="2">Uncharacterized protein</fullName>
    </submittedName>
</protein>
<keyword evidence="1" id="KW-0812">Transmembrane</keyword>
<dbReference type="EMBL" id="QOVW01000065">
    <property type="protein sequence ID" value="RDB36209.1"/>
    <property type="molecule type" value="Genomic_DNA"/>
</dbReference>
<evidence type="ECO:0000313" key="2">
    <source>
        <dbReference type="EMBL" id="RDB36209.1"/>
    </source>
</evidence>
<name>A0A369KNG1_9BACT</name>
<feature type="transmembrane region" description="Helical" evidence="1">
    <location>
        <begin position="133"/>
        <end position="151"/>
    </location>
</feature>
<keyword evidence="1" id="KW-0472">Membrane</keyword>
<sequence>MISIVASSAHQLSISLIGSFAALITAAFVYFINKFYVYQLFFIGFHLLPIALILIFQSQEIIVIAIILVFLRETLRLSKIQGENESRTSLLSNLGVIKPERNILLVLNCSLPFIVASFLLALLSVFFSVFSSALAYCSLFLFAICFGALIINEH</sequence>
<organism evidence="2 3">
    <name type="scientific">Spirobacillus cienkowskii</name>
    <dbReference type="NCBI Taxonomy" id="495820"/>
    <lineage>
        <taxon>Bacteria</taxon>
        <taxon>Pseudomonadati</taxon>
        <taxon>Bdellovibrionota</taxon>
        <taxon>Oligoflexia</taxon>
        <taxon>Silvanigrellales</taxon>
        <taxon>Spirobacillus</taxon>
    </lineage>
</organism>
<feature type="transmembrane region" description="Helical" evidence="1">
    <location>
        <begin position="103"/>
        <end position="127"/>
    </location>
</feature>
<dbReference type="Proteomes" id="UP000253934">
    <property type="component" value="Unassembled WGS sequence"/>
</dbReference>
<keyword evidence="1" id="KW-1133">Transmembrane helix</keyword>
<accession>A0A369KNG1</accession>
<feature type="transmembrane region" description="Helical" evidence="1">
    <location>
        <begin position="38"/>
        <end position="71"/>
    </location>
</feature>
<comment type="caution">
    <text evidence="2">The sequence shown here is derived from an EMBL/GenBank/DDBJ whole genome shotgun (WGS) entry which is preliminary data.</text>
</comment>
<keyword evidence="3" id="KW-1185">Reference proteome</keyword>
<proteinExistence type="predicted"/>
<evidence type="ECO:0000256" key="1">
    <source>
        <dbReference type="SAM" id="Phobius"/>
    </source>
</evidence>
<dbReference type="AlphaFoldDB" id="A0A369KNG1"/>
<gene>
    <name evidence="2" type="ORF">DCC88_06410</name>
</gene>
<reference evidence="2" key="1">
    <citation type="submission" date="2018-04" db="EMBL/GenBank/DDBJ databases">
        <title>Draft genome sequence of the Candidatus Spirobacillus cienkowskii, a pathogen of freshwater Daphnia species, reconstructed from hemolymph metagenomic reads.</title>
        <authorList>
            <person name="Bresciani L."/>
            <person name="Lemos L.N."/>
            <person name="Wale N."/>
            <person name="Lin J.Y."/>
            <person name="Fernandes G.R."/>
            <person name="Duffy M.A."/>
            <person name="Rodrigues J.M."/>
        </authorList>
    </citation>
    <scope>NUCLEOTIDE SEQUENCE [LARGE SCALE GENOMIC DNA]</scope>
    <source>
        <strain evidence="2">Binning01</strain>
    </source>
</reference>
<feature type="transmembrane region" description="Helical" evidence="1">
    <location>
        <begin position="12"/>
        <end position="32"/>
    </location>
</feature>
<evidence type="ECO:0000313" key="3">
    <source>
        <dbReference type="Proteomes" id="UP000253934"/>
    </source>
</evidence>